<sequence>MINKEKESKNGNDNKNKVNIYNNFRLSIHFGDSLNLLALITGLFLIKNMAKRCKTKQSKQSIDRN</sequence>
<reference evidence="2 3" key="1">
    <citation type="submission" date="2020-08" db="EMBL/GenBank/DDBJ databases">
        <title>Genomic Encyclopedia of Type Strains, Phase IV (KMG-IV): sequencing the most valuable type-strain genomes for metagenomic binning, comparative biology and taxonomic classification.</title>
        <authorList>
            <person name="Goeker M."/>
        </authorList>
    </citation>
    <scope>NUCLEOTIDE SEQUENCE [LARGE SCALE GENOMIC DNA]</scope>
    <source>
        <strain evidence="2 3">DSM 5391</strain>
    </source>
</reference>
<name>A0A7X0HRR6_9BACI</name>
<keyword evidence="1" id="KW-0472">Membrane</keyword>
<comment type="caution">
    <text evidence="2">The sequence shown here is derived from an EMBL/GenBank/DDBJ whole genome shotgun (WGS) entry which is preliminary data.</text>
</comment>
<dbReference type="AlphaFoldDB" id="A0A7X0HRR6"/>
<organism evidence="2 3">
    <name type="scientific">Bacillus benzoevorans</name>
    <dbReference type="NCBI Taxonomy" id="1456"/>
    <lineage>
        <taxon>Bacteria</taxon>
        <taxon>Bacillati</taxon>
        <taxon>Bacillota</taxon>
        <taxon>Bacilli</taxon>
        <taxon>Bacillales</taxon>
        <taxon>Bacillaceae</taxon>
        <taxon>Bacillus</taxon>
    </lineage>
</organism>
<evidence type="ECO:0000313" key="3">
    <source>
        <dbReference type="Proteomes" id="UP000531594"/>
    </source>
</evidence>
<dbReference type="Proteomes" id="UP000531594">
    <property type="component" value="Unassembled WGS sequence"/>
</dbReference>
<proteinExistence type="predicted"/>
<accession>A0A7X0HRR6</accession>
<keyword evidence="1" id="KW-1133">Transmembrane helix</keyword>
<keyword evidence="1" id="KW-0812">Transmembrane</keyword>
<keyword evidence="3" id="KW-1185">Reference proteome</keyword>
<feature type="transmembrane region" description="Helical" evidence="1">
    <location>
        <begin position="26"/>
        <end position="46"/>
    </location>
</feature>
<gene>
    <name evidence="2" type="ORF">HNR53_000959</name>
</gene>
<evidence type="ECO:0000256" key="1">
    <source>
        <dbReference type="SAM" id="Phobius"/>
    </source>
</evidence>
<evidence type="ECO:0000313" key="2">
    <source>
        <dbReference type="EMBL" id="MBB6444351.1"/>
    </source>
</evidence>
<protein>
    <submittedName>
        <fullName evidence="2">Uncharacterized protein</fullName>
    </submittedName>
</protein>
<dbReference type="EMBL" id="JACHGK010000002">
    <property type="protein sequence ID" value="MBB6444351.1"/>
    <property type="molecule type" value="Genomic_DNA"/>
</dbReference>